<evidence type="ECO:0000259" key="6">
    <source>
        <dbReference type="Pfam" id="PF05175"/>
    </source>
</evidence>
<dbReference type="GO" id="GO:0006364">
    <property type="term" value="P:rRNA processing"/>
    <property type="evidence" value="ECO:0007669"/>
    <property type="project" value="UniProtKB-KW"/>
</dbReference>
<dbReference type="GO" id="GO:0032259">
    <property type="term" value="P:methylation"/>
    <property type="evidence" value="ECO:0007669"/>
    <property type="project" value="UniProtKB-KW"/>
</dbReference>
<dbReference type="Proteomes" id="UP000027746">
    <property type="component" value="Unassembled WGS sequence"/>
</dbReference>
<comment type="caution">
    <text evidence="7">The sequence shown here is derived from an EMBL/GenBank/DDBJ whole genome shotgun (WGS) entry which is preliminary data.</text>
</comment>
<keyword evidence="3" id="KW-0489">Methyltransferase</keyword>
<sequence>MIGARLPLAVEAGFDASGRIAVFAPAVGADLGALAGCEVISPLRPVHDYFESMGLTCRTAPEGRYDAAVVCVPRAKSEAHVLIAQACAVTDGPVVIDGQKTDGIDSIRKDTRKRTEVTEAINKAHGKLFWMKSSDAFADWAQGPALTDGGFWTAPGVFSADGIDPASEMLAAALPEKLGKQVADLGAGWGFLAAHILTRSDVQAVHLVEAHHLALECAKRNVTDPRAQYHWADATRWTPDGRIDTVVMNPPFHTTRNADPSLGQAFVAAAARVLTPQGSLWMVANRHLPYETALEQQFARVEDMGGDGRFKLTRATKPRRRT</sequence>
<reference evidence="7 8" key="1">
    <citation type="submission" date="2014-01" db="EMBL/GenBank/DDBJ databases">
        <title>Sulfitobacter sp. H3 (MCCC 1A00686) Genome Sequencing.</title>
        <authorList>
            <person name="Lai Q."/>
            <person name="Hong Z."/>
        </authorList>
    </citation>
    <scope>NUCLEOTIDE SEQUENCE [LARGE SCALE GENOMIC DNA]</scope>
    <source>
        <strain evidence="7 8">H3</strain>
    </source>
</reference>
<name>A0A073J026_9RHOB</name>
<evidence type="ECO:0000256" key="3">
    <source>
        <dbReference type="ARBA" id="ARBA00022603"/>
    </source>
</evidence>
<evidence type="ECO:0000256" key="2">
    <source>
        <dbReference type="ARBA" id="ARBA00022552"/>
    </source>
</evidence>
<keyword evidence="1" id="KW-0963">Cytoplasm</keyword>
<dbReference type="InterPro" id="IPR002052">
    <property type="entry name" value="DNA_methylase_N6_adenine_CS"/>
</dbReference>
<dbReference type="CDD" id="cd02440">
    <property type="entry name" value="AdoMet_MTases"/>
    <property type="match status" value="1"/>
</dbReference>
<keyword evidence="4" id="KW-0808">Transferase</keyword>
<dbReference type="InterPro" id="IPR007848">
    <property type="entry name" value="Small_mtfrase_dom"/>
</dbReference>
<evidence type="ECO:0000256" key="1">
    <source>
        <dbReference type="ARBA" id="ARBA00022490"/>
    </source>
</evidence>
<evidence type="ECO:0000256" key="4">
    <source>
        <dbReference type="ARBA" id="ARBA00022679"/>
    </source>
</evidence>
<dbReference type="GO" id="GO:0008757">
    <property type="term" value="F:S-adenosylmethionine-dependent methyltransferase activity"/>
    <property type="evidence" value="ECO:0007669"/>
    <property type="project" value="InterPro"/>
</dbReference>
<feature type="domain" description="Methyltransferase small" evidence="6">
    <location>
        <begin position="151"/>
        <end position="313"/>
    </location>
</feature>
<dbReference type="PANTHER" id="PTHR47816:SF4">
    <property type="entry name" value="RIBOSOMAL RNA SMALL SUBUNIT METHYLTRANSFERASE C"/>
    <property type="match status" value="1"/>
</dbReference>
<organism evidence="7 8">
    <name type="scientific">Pseudosulfitobacter pseudonitzschiae</name>
    <dbReference type="NCBI Taxonomy" id="1402135"/>
    <lineage>
        <taxon>Bacteria</taxon>
        <taxon>Pseudomonadati</taxon>
        <taxon>Pseudomonadota</taxon>
        <taxon>Alphaproteobacteria</taxon>
        <taxon>Rhodobacterales</taxon>
        <taxon>Roseobacteraceae</taxon>
        <taxon>Pseudosulfitobacter</taxon>
    </lineage>
</organism>
<dbReference type="GO" id="GO:0003676">
    <property type="term" value="F:nucleic acid binding"/>
    <property type="evidence" value="ECO:0007669"/>
    <property type="project" value="InterPro"/>
</dbReference>
<proteinExistence type="predicted"/>
<dbReference type="OrthoDB" id="9816072at2"/>
<dbReference type="RefSeq" id="WP_037927903.1">
    <property type="nucleotide sequence ID" value="NZ_CP054599.1"/>
</dbReference>
<dbReference type="EMBL" id="JAMD01000008">
    <property type="protein sequence ID" value="KEJ95026.1"/>
    <property type="molecule type" value="Genomic_DNA"/>
</dbReference>
<dbReference type="SUPFAM" id="SSF53335">
    <property type="entry name" value="S-adenosyl-L-methionine-dependent methyltransferases"/>
    <property type="match status" value="1"/>
</dbReference>
<protein>
    <submittedName>
        <fullName evidence="7">MFS transporter</fullName>
    </submittedName>
</protein>
<dbReference type="PROSITE" id="PS00092">
    <property type="entry name" value="N6_MTASE"/>
    <property type="match status" value="1"/>
</dbReference>
<keyword evidence="2" id="KW-0698">rRNA processing</keyword>
<dbReference type="InterPro" id="IPR029063">
    <property type="entry name" value="SAM-dependent_MTases_sf"/>
</dbReference>
<dbReference type="PANTHER" id="PTHR47816">
    <property type="entry name" value="RIBOSOMAL RNA SMALL SUBUNIT METHYLTRANSFERASE C"/>
    <property type="match status" value="1"/>
</dbReference>
<keyword evidence="5" id="KW-0949">S-adenosyl-L-methionine</keyword>
<keyword evidence="8" id="KW-1185">Reference proteome</keyword>
<accession>A0A073J026</accession>
<dbReference type="InterPro" id="IPR046977">
    <property type="entry name" value="RsmC/RlmG"/>
</dbReference>
<evidence type="ECO:0000313" key="7">
    <source>
        <dbReference type="EMBL" id="KEJ95026.1"/>
    </source>
</evidence>
<dbReference type="GO" id="GO:0008170">
    <property type="term" value="F:N-methyltransferase activity"/>
    <property type="evidence" value="ECO:0007669"/>
    <property type="project" value="UniProtKB-ARBA"/>
</dbReference>
<evidence type="ECO:0000256" key="5">
    <source>
        <dbReference type="ARBA" id="ARBA00022691"/>
    </source>
</evidence>
<dbReference type="GeneID" id="68868667"/>
<evidence type="ECO:0000313" key="8">
    <source>
        <dbReference type="Proteomes" id="UP000027746"/>
    </source>
</evidence>
<gene>
    <name evidence="7" type="ORF">SUH3_23255</name>
</gene>
<dbReference type="Gene3D" id="3.40.50.150">
    <property type="entry name" value="Vaccinia Virus protein VP39"/>
    <property type="match status" value="2"/>
</dbReference>
<dbReference type="Pfam" id="PF05175">
    <property type="entry name" value="MTS"/>
    <property type="match status" value="1"/>
</dbReference>
<dbReference type="AlphaFoldDB" id="A0A073J026"/>